<dbReference type="EMBL" id="CAJVQC010007188">
    <property type="protein sequence ID" value="CAG8576187.1"/>
    <property type="molecule type" value="Genomic_DNA"/>
</dbReference>
<comment type="caution">
    <text evidence="1">The sequence shown here is derived from an EMBL/GenBank/DDBJ whole genome shotgun (WGS) entry which is preliminary data.</text>
</comment>
<organism evidence="1 2">
    <name type="scientific">Racocetra persica</name>
    <dbReference type="NCBI Taxonomy" id="160502"/>
    <lineage>
        <taxon>Eukaryota</taxon>
        <taxon>Fungi</taxon>
        <taxon>Fungi incertae sedis</taxon>
        <taxon>Mucoromycota</taxon>
        <taxon>Glomeromycotina</taxon>
        <taxon>Glomeromycetes</taxon>
        <taxon>Diversisporales</taxon>
        <taxon>Gigasporaceae</taxon>
        <taxon>Racocetra</taxon>
    </lineage>
</organism>
<sequence>MVDSEKFEEEKSSNSHSNQTVEENQSTDSSQNMLESSTSSNKNPYIKIKNSRNVEETINDLVSGSVQVEDFPYIQVCIIDDIIFSSDYR</sequence>
<reference evidence="1" key="1">
    <citation type="submission" date="2021-06" db="EMBL/GenBank/DDBJ databases">
        <authorList>
            <person name="Kallberg Y."/>
            <person name="Tangrot J."/>
            <person name="Rosling A."/>
        </authorList>
    </citation>
    <scope>NUCLEOTIDE SEQUENCE</scope>
    <source>
        <strain evidence="1">MA461A</strain>
    </source>
</reference>
<protein>
    <submittedName>
        <fullName evidence="1">27622_t:CDS:1</fullName>
    </submittedName>
</protein>
<gene>
    <name evidence="1" type="ORF">RPERSI_LOCUS4949</name>
</gene>
<name>A0ACA9M9Q0_9GLOM</name>
<evidence type="ECO:0000313" key="1">
    <source>
        <dbReference type="EMBL" id="CAG8576187.1"/>
    </source>
</evidence>
<dbReference type="Proteomes" id="UP000789920">
    <property type="component" value="Unassembled WGS sequence"/>
</dbReference>
<accession>A0ACA9M9Q0</accession>
<evidence type="ECO:0000313" key="2">
    <source>
        <dbReference type="Proteomes" id="UP000789920"/>
    </source>
</evidence>
<keyword evidence="2" id="KW-1185">Reference proteome</keyword>
<proteinExistence type="predicted"/>